<gene>
    <name evidence="6" type="ORF">PROFUN_06294</name>
</gene>
<evidence type="ECO:0000256" key="2">
    <source>
        <dbReference type="ARBA" id="ARBA00022692"/>
    </source>
</evidence>
<accession>A0A2P6NEC5</accession>
<evidence type="ECO:0000313" key="7">
    <source>
        <dbReference type="Proteomes" id="UP000241769"/>
    </source>
</evidence>
<keyword evidence="5" id="KW-0813">Transport</keyword>
<dbReference type="GO" id="GO:0016020">
    <property type="term" value="C:membrane"/>
    <property type="evidence" value="ECO:0007669"/>
    <property type="project" value="UniProtKB-SubCell"/>
</dbReference>
<protein>
    <submittedName>
        <fullName evidence="6">Uncharacterized protein</fullName>
    </submittedName>
</protein>
<evidence type="ECO:0000256" key="4">
    <source>
        <dbReference type="PROSITE-ProRule" id="PRU00282"/>
    </source>
</evidence>
<dbReference type="PANTHER" id="PTHR46080">
    <property type="entry name" value="MITOCHONDRIAL SUBSTRATE CARRIER FAMILY PROTEIN J"/>
    <property type="match status" value="1"/>
</dbReference>
<dbReference type="OrthoDB" id="250329at2759"/>
<comment type="similarity">
    <text evidence="5">Belongs to the mitochondrial carrier (TC 2.A.29) family.</text>
</comment>
<evidence type="ECO:0000313" key="6">
    <source>
        <dbReference type="EMBL" id="PRP82282.1"/>
    </source>
</evidence>
<comment type="subcellular location">
    <subcellularLocation>
        <location evidence="1">Membrane</location>
        <topology evidence="1">Multi-pass membrane protein</topology>
    </subcellularLocation>
</comment>
<comment type="caution">
    <text evidence="6">The sequence shown here is derived from an EMBL/GenBank/DDBJ whole genome shotgun (WGS) entry which is preliminary data.</text>
</comment>
<keyword evidence="7" id="KW-1185">Reference proteome</keyword>
<proteinExistence type="inferred from homology"/>
<dbReference type="EMBL" id="MDYQ01000107">
    <property type="protein sequence ID" value="PRP82282.1"/>
    <property type="molecule type" value="Genomic_DNA"/>
</dbReference>
<organism evidence="6 7">
    <name type="scientific">Planoprotostelium fungivorum</name>
    <dbReference type="NCBI Taxonomy" id="1890364"/>
    <lineage>
        <taxon>Eukaryota</taxon>
        <taxon>Amoebozoa</taxon>
        <taxon>Evosea</taxon>
        <taxon>Variosea</taxon>
        <taxon>Cavosteliida</taxon>
        <taxon>Cavosteliaceae</taxon>
        <taxon>Planoprotostelium</taxon>
    </lineage>
</organism>
<dbReference type="AlphaFoldDB" id="A0A2P6NEC5"/>
<dbReference type="Gene3D" id="1.50.40.10">
    <property type="entry name" value="Mitochondrial carrier domain"/>
    <property type="match status" value="1"/>
</dbReference>
<dbReference type="InterPro" id="IPR018108">
    <property type="entry name" value="MCP_transmembrane"/>
</dbReference>
<feature type="repeat" description="Solcar" evidence="4">
    <location>
        <begin position="215"/>
        <end position="302"/>
    </location>
</feature>
<dbReference type="InterPro" id="IPR023395">
    <property type="entry name" value="MCP_dom_sf"/>
</dbReference>
<reference evidence="6 7" key="1">
    <citation type="journal article" date="2018" name="Genome Biol. Evol.">
        <title>Multiple Roots of Fruiting Body Formation in Amoebozoa.</title>
        <authorList>
            <person name="Hillmann F."/>
            <person name="Forbes G."/>
            <person name="Novohradska S."/>
            <person name="Ferling I."/>
            <person name="Riege K."/>
            <person name="Groth M."/>
            <person name="Westermann M."/>
            <person name="Marz M."/>
            <person name="Spaller T."/>
            <person name="Winckler T."/>
            <person name="Schaap P."/>
            <person name="Glockner G."/>
        </authorList>
    </citation>
    <scope>NUCLEOTIDE SEQUENCE [LARGE SCALE GENOMIC DNA]</scope>
    <source>
        <strain evidence="6 7">Jena</strain>
    </source>
</reference>
<dbReference type="Pfam" id="PF00153">
    <property type="entry name" value="Mito_carr"/>
    <property type="match status" value="2"/>
</dbReference>
<dbReference type="Proteomes" id="UP000241769">
    <property type="component" value="Unassembled WGS sequence"/>
</dbReference>
<dbReference type="InParanoid" id="A0A2P6NEC5"/>
<sequence length="307" mass="33996">MSEDEEDTVFYPDIGEAIPSEIDWHHLDLWRFCIWNSGDCLPFVSTPHLNSFLCGCKNYFVSSHFSKNQAPNPRGLYRGFSTVTLGILPVQFISCVTLEFVRAHLPSTRGPASTNAWTNLAAGATASLVSSFIVVPVDVISQRIMIQGQPGVPDRYKNGIDGLRTILRQDGLRGLYRGYLATLVSHAPSNAIFWCTYTTTKTYLYNTGYLSGVPLHALCAGTAGIVGGVSTNPMDVIKTRLQVMTKEGKDGEKVSPSIKWVYRDLMSREGVRGFFRGCQARALNQACFSVITMLCYEKVKKMSLKPQ</sequence>
<dbReference type="PROSITE" id="PS50920">
    <property type="entry name" value="SOLCAR"/>
    <property type="match status" value="2"/>
</dbReference>
<evidence type="ECO:0000256" key="3">
    <source>
        <dbReference type="ARBA" id="ARBA00023136"/>
    </source>
</evidence>
<dbReference type="SUPFAM" id="SSF103506">
    <property type="entry name" value="Mitochondrial carrier"/>
    <property type="match status" value="1"/>
</dbReference>
<keyword evidence="2 4" id="KW-0812">Transmembrane</keyword>
<keyword evidence="3 4" id="KW-0472">Membrane</keyword>
<evidence type="ECO:0000256" key="1">
    <source>
        <dbReference type="ARBA" id="ARBA00004141"/>
    </source>
</evidence>
<evidence type="ECO:0000256" key="5">
    <source>
        <dbReference type="RuleBase" id="RU000488"/>
    </source>
</evidence>
<name>A0A2P6NEC5_9EUKA</name>
<feature type="repeat" description="Solcar" evidence="4">
    <location>
        <begin position="114"/>
        <end position="203"/>
    </location>
</feature>
<dbReference type="PANTHER" id="PTHR46080:SF18">
    <property type="entry name" value="MITOCHONDRIAL SUBSTRATE CARRIER FAMILY PROTEIN J"/>
    <property type="match status" value="1"/>
</dbReference>